<reference evidence="9" key="1">
    <citation type="submission" date="2018-06" db="EMBL/GenBank/DDBJ databases">
        <authorList>
            <person name="Zhirakovskaya E."/>
        </authorList>
    </citation>
    <scope>NUCLEOTIDE SEQUENCE</scope>
</reference>
<evidence type="ECO:0000256" key="6">
    <source>
        <dbReference type="SAM" id="Coils"/>
    </source>
</evidence>
<gene>
    <name evidence="9" type="ORF">MNBD_GAMMA02-1401</name>
</gene>
<dbReference type="PANTHER" id="PTHR30636:SF3">
    <property type="entry name" value="UPF0701 PROTEIN YICC"/>
    <property type="match status" value="1"/>
</dbReference>
<dbReference type="GO" id="GO:0016787">
    <property type="term" value="F:hydrolase activity"/>
    <property type="evidence" value="ECO:0007669"/>
    <property type="project" value="UniProtKB-KW"/>
</dbReference>
<organism evidence="9">
    <name type="scientific">hydrothermal vent metagenome</name>
    <dbReference type="NCBI Taxonomy" id="652676"/>
    <lineage>
        <taxon>unclassified sequences</taxon>
        <taxon>metagenomes</taxon>
        <taxon>ecological metagenomes</taxon>
    </lineage>
</organism>
<evidence type="ECO:0000256" key="4">
    <source>
        <dbReference type="ARBA" id="ARBA00022801"/>
    </source>
</evidence>
<dbReference type="GO" id="GO:0004521">
    <property type="term" value="F:RNA endonuclease activity"/>
    <property type="evidence" value="ECO:0007669"/>
    <property type="project" value="InterPro"/>
</dbReference>
<feature type="coiled-coil region" evidence="6">
    <location>
        <begin position="190"/>
        <end position="224"/>
    </location>
</feature>
<evidence type="ECO:0000259" key="8">
    <source>
        <dbReference type="Pfam" id="PF08340"/>
    </source>
</evidence>
<keyword evidence="3" id="KW-0255">Endonuclease</keyword>
<sequence>MQSMTAFASHEVENSLGRLTCEIRSVNQRFLDLTIKCPDFLRAAETQFRKSFNQHLSRGKVAVFIKFFPNESVSLTKLSVNKALLAQLIESAQSISNDYELNNNMGTAQFMSWSDVIVQQPADTSELNTAAIKLVDESIKLLIESRTREGAAMHSVLKDKADTIATLNAEIRTFVPTINQTLSQKLKDKLADFQDNNSQISVNLERFEQELAIQLQKVDITEELDRLDAHVIELNRVLTLQEPVGRRLDFLIQELNRESNTIGSKSASITTSNASIDLKVAIEQMREQIQNIE</sequence>
<dbReference type="PANTHER" id="PTHR30636">
    <property type="entry name" value="UPF0701 PROTEIN YICC"/>
    <property type="match status" value="1"/>
</dbReference>
<dbReference type="InterPro" id="IPR013551">
    <property type="entry name" value="YicC-like_C"/>
</dbReference>
<accession>A0A3B0VQ02</accession>
<evidence type="ECO:0000259" key="7">
    <source>
        <dbReference type="Pfam" id="PF03755"/>
    </source>
</evidence>
<keyword evidence="6" id="KW-0175">Coiled coil</keyword>
<dbReference type="Pfam" id="PF08340">
    <property type="entry name" value="YicC-like_C"/>
    <property type="match status" value="1"/>
</dbReference>
<evidence type="ECO:0000313" key="9">
    <source>
        <dbReference type="EMBL" id="VAW45718.1"/>
    </source>
</evidence>
<name>A0A3B0VQ02_9ZZZZ</name>
<dbReference type="Pfam" id="PF03755">
    <property type="entry name" value="YicC-like_N"/>
    <property type="match status" value="1"/>
</dbReference>
<evidence type="ECO:0000256" key="2">
    <source>
        <dbReference type="ARBA" id="ARBA00022722"/>
    </source>
</evidence>
<dbReference type="InterPro" id="IPR013527">
    <property type="entry name" value="YicC-like_N"/>
</dbReference>
<dbReference type="NCBIfam" id="TIGR00255">
    <property type="entry name" value="YicC/YloC family endoribonuclease"/>
    <property type="match status" value="1"/>
</dbReference>
<feature type="domain" description="Endoribonuclease YicC-like C-terminal" evidence="8">
    <location>
        <begin position="172"/>
        <end position="293"/>
    </location>
</feature>
<comment type="cofactor">
    <cofactor evidence="1">
        <name>a divalent metal cation</name>
        <dbReference type="ChEBI" id="CHEBI:60240"/>
    </cofactor>
</comment>
<evidence type="ECO:0000256" key="1">
    <source>
        <dbReference type="ARBA" id="ARBA00001968"/>
    </source>
</evidence>
<protein>
    <submittedName>
        <fullName evidence="9">Protein YicC</fullName>
    </submittedName>
</protein>
<proteinExistence type="inferred from homology"/>
<evidence type="ECO:0000256" key="3">
    <source>
        <dbReference type="ARBA" id="ARBA00022759"/>
    </source>
</evidence>
<keyword evidence="2" id="KW-0540">Nuclease</keyword>
<keyword evidence="4" id="KW-0378">Hydrolase</keyword>
<dbReference type="EMBL" id="UOFA01000222">
    <property type="protein sequence ID" value="VAW45718.1"/>
    <property type="molecule type" value="Genomic_DNA"/>
</dbReference>
<feature type="domain" description="Endoribonuclease YicC-like N-terminal" evidence="7">
    <location>
        <begin position="1"/>
        <end position="154"/>
    </location>
</feature>
<dbReference type="AlphaFoldDB" id="A0A3B0VQ02"/>
<dbReference type="InterPro" id="IPR005229">
    <property type="entry name" value="YicC/YloC-like"/>
</dbReference>
<comment type="similarity">
    <text evidence="5">Belongs to the YicC/YloC family.</text>
</comment>
<evidence type="ECO:0000256" key="5">
    <source>
        <dbReference type="ARBA" id="ARBA00035648"/>
    </source>
</evidence>